<dbReference type="AlphaFoldDB" id="A0A0G1EHX8"/>
<dbReference type="Proteomes" id="UP000034810">
    <property type="component" value="Unassembled WGS sequence"/>
</dbReference>
<dbReference type="NCBIfam" id="TIGR00689">
    <property type="entry name" value="rpiB_lacA_lacB"/>
    <property type="match status" value="1"/>
</dbReference>
<evidence type="ECO:0008006" key="5">
    <source>
        <dbReference type="Google" id="ProtNLM"/>
    </source>
</evidence>
<protein>
    <recommendedName>
        <fullName evidence="5">Ribose-5-phosphate isomerase</fullName>
    </recommendedName>
</protein>
<evidence type="ECO:0000256" key="1">
    <source>
        <dbReference type="ARBA" id="ARBA00008754"/>
    </source>
</evidence>
<dbReference type="PATRIC" id="fig|1619011.3.peg.361"/>
<dbReference type="GO" id="GO:0016861">
    <property type="term" value="F:intramolecular oxidoreductase activity, interconverting aldoses and ketoses"/>
    <property type="evidence" value="ECO:0007669"/>
    <property type="project" value="UniProtKB-ARBA"/>
</dbReference>
<dbReference type="GO" id="GO:0005975">
    <property type="term" value="P:carbohydrate metabolic process"/>
    <property type="evidence" value="ECO:0007669"/>
    <property type="project" value="InterPro"/>
</dbReference>
<dbReference type="PANTHER" id="PTHR30345">
    <property type="entry name" value="RIBOSE-5-PHOSPHATE ISOMERASE B"/>
    <property type="match status" value="1"/>
</dbReference>
<dbReference type="Gene3D" id="3.40.1400.10">
    <property type="entry name" value="Sugar-phosphate isomerase, RpiB/LacA/LacB"/>
    <property type="match status" value="1"/>
</dbReference>
<dbReference type="PIRSF" id="PIRSF005384">
    <property type="entry name" value="RpiB_LacA_B"/>
    <property type="match status" value="1"/>
</dbReference>
<feature type="active site" description="Proton donor" evidence="2">
    <location>
        <position position="100"/>
    </location>
</feature>
<evidence type="ECO:0000313" key="3">
    <source>
        <dbReference type="EMBL" id="KKS82621.1"/>
    </source>
</evidence>
<accession>A0A0G1EHX8</accession>
<name>A0A0G1EHX8_9BACT</name>
<gene>
    <name evidence="3" type="ORF">UV58_C0008G0008</name>
</gene>
<dbReference type="PANTHER" id="PTHR30345:SF0">
    <property type="entry name" value="DNA DAMAGE-REPAIR_TOLERATION PROTEIN DRT102"/>
    <property type="match status" value="1"/>
</dbReference>
<comment type="similarity">
    <text evidence="1">Belongs to the LacAB/RpiB family.</text>
</comment>
<evidence type="ECO:0000313" key="4">
    <source>
        <dbReference type="Proteomes" id="UP000034810"/>
    </source>
</evidence>
<evidence type="ECO:0000256" key="2">
    <source>
        <dbReference type="PIRSR" id="PIRSR005384-1"/>
    </source>
</evidence>
<dbReference type="NCBIfam" id="NF004051">
    <property type="entry name" value="PRK05571.1"/>
    <property type="match status" value="1"/>
</dbReference>
<dbReference type="EMBL" id="LCFA01000008">
    <property type="protein sequence ID" value="KKS82621.1"/>
    <property type="molecule type" value="Genomic_DNA"/>
</dbReference>
<dbReference type="SUPFAM" id="SSF89623">
    <property type="entry name" value="Ribose/Galactose isomerase RpiB/AlsB"/>
    <property type="match status" value="1"/>
</dbReference>
<proteinExistence type="inferred from homology"/>
<dbReference type="InterPro" id="IPR036569">
    <property type="entry name" value="RpiB_LacA_LacB_sf"/>
</dbReference>
<dbReference type="Pfam" id="PF02502">
    <property type="entry name" value="LacAB_rpiB"/>
    <property type="match status" value="1"/>
</dbReference>
<comment type="caution">
    <text evidence="3">The sequence shown here is derived from an EMBL/GenBank/DDBJ whole genome shotgun (WGS) entry which is preliminary data.</text>
</comment>
<feature type="active site" description="Proton acceptor" evidence="2">
    <location>
        <position position="67"/>
    </location>
</feature>
<reference evidence="3 4" key="1">
    <citation type="journal article" date="2015" name="Nature">
        <title>rRNA introns, odd ribosomes, and small enigmatic genomes across a large radiation of phyla.</title>
        <authorList>
            <person name="Brown C.T."/>
            <person name="Hug L.A."/>
            <person name="Thomas B.C."/>
            <person name="Sharon I."/>
            <person name="Castelle C.J."/>
            <person name="Singh A."/>
            <person name="Wilkins M.J."/>
            <person name="Williams K.H."/>
            <person name="Banfield J.F."/>
        </authorList>
    </citation>
    <scope>NUCLEOTIDE SEQUENCE [LARGE SCALE GENOMIC DNA]</scope>
</reference>
<dbReference type="InterPro" id="IPR003500">
    <property type="entry name" value="RpiB_LacA_LacB"/>
</dbReference>
<sequence length="155" mass="17438">MLIYIAADHRGYNLKEILKKHLQNSGYEAVDFGNDKLDENDDYVDFAAAVAKEVSRDISLGRGILICGSGVGMDVVANKFRNVRASLCFSTDHAQTARAHDNSNILVLPADFVDEETAKKIVSIWLQTQFDNDPDHSRRLQKISELETKTTNYFE</sequence>
<organism evidence="3 4">
    <name type="scientific">Candidatus Wolfebacteria bacterium GW2011_GWC1_43_10</name>
    <dbReference type="NCBI Taxonomy" id="1619011"/>
    <lineage>
        <taxon>Bacteria</taxon>
        <taxon>Candidatus Wolfeibacteriota</taxon>
    </lineage>
</organism>